<name>A0ABQ1QVB2_9RHOB</name>
<sequence>MWEEDAPRPASGMAPGDGPEFWIGRYPFELIEAADYQDRLAAIMDAEALIEADRLIDLSSPFRVEGDWIVGEGCVKFSCQSERGAVAVSRADGRVIVVLTSPEQGARLYGSPGGALPGTIIGLLAGE</sequence>
<gene>
    <name evidence="1" type="ORF">GCM10011358_31810</name>
</gene>
<reference evidence="2" key="1">
    <citation type="journal article" date="2019" name="Int. J. Syst. Evol. Microbiol.">
        <title>The Global Catalogue of Microorganisms (GCM) 10K type strain sequencing project: providing services to taxonomists for standard genome sequencing and annotation.</title>
        <authorList>
            <consortium name="The Broad Institute Genomics Platform"/>
            <consortium name="The Broad Institute Genome Sequencing Center for Infectious Disease"/>
            <person name="Wu L."/>
            <person name="Ma J."/>
        </authorList>
    </citation>
    <scope>NUCLEOTIDE SEQUENCE [LARGE SCALE GENOMIC DNA]</scope>
    <source>
        <strain evidence="2">CGMCC 1.12922</strain>
    </source>
</reference>
<dbReference type="EMBL" id="BMGI01000006">
    <property type="protein sequence ID" value="GGD45767.1"/>
    <property type="molecule type" value="Genomic_DNA"/>
</dbReference>
<keyword evidence="2" id="KW-1185">Reference proteome</keyword>
<dbReference type="Proteomes" id="UP000617355">
    <property type="component" value="Unassembled WGS sequence"/>
</dbReference>
<comment type="caution">
    <text evidence="1">The sequence shown here is derived from an EMBL/GenBank/DDBJ whole genome shotgun (WGS) entry which is preliminary data.</text>
</comment>
<evidence type="ECO:0008006" key="3">
    <source>
        <dbReference type="Google" id="ProtNLM"/>
    </source>
</evidence>
<protein>
    <recommendedName>
        <fullName evidence="3">Immunity protein 35 domain-containing protein</fullName>
    </recommendedName>
</protein>
<evidence type="ECO:0000313" key="1">
    <source>
        <dbReference type="EMBL" id="GGD45767.1"/>
    </source>
</evidence>
<accession>A0ABQ1QVB2</accession>
<organism evidence="1 2">
    <name type="scientific">Sinisalibacter lacisalsi</name>
    <dbReference type="NCBI Taxonomy" id="1526570"/>
    <lineage>
        <taxon>Bacteria</taxon>
        <taxon>Pseudomonadati</taxon>
        <taxon>Pseudomonadota</taxon>
        <taxon>Alphaproteobacteria</taxon>
        <taxon>Rhodobacterales</taxon>
        <taxon>Roseobacteraceae</taxon>
        <taxon>Sinisalibacter</taxon>
    </lineage>
</organism>
<evidence type="ECO:0000313" key="2">
    <source>
        <dbReference type="Proteomes" id="UP000617355"/>
    </source>
</evidence>
<proteinExistence type="predicted"/>